<keyword evidence="1" id="KW-0472">Membrane</keyword>
<keyword evidence="1" id="KW-1133">Transmembrane helix</keyword>
<gene>
    <name evidence="2" type="ORF">PVK06_013516</name>
</gene>
<evidence type="ECO:0000313" key="3">
    <source>
        <dbReference type="Proteomes" id="UP001358586"/>
    </source>
</evidence>
<organism evidence="2 3">
    <name type="scientific">Gossypium arboreum</name>
    <name type="common">Tree cotton</name>
    <name type="synonym">Gossypium nanking</name>
    <dbReference type="NCBI Taxonomy" id="29729"/>
    <lineage>
        <taxon>Eukaryota</taxon>
        <taxon>Viridiplantae</taxon>
        <taxon>Streptophyta</taxon>
        <taxon>Embryophyta</taxon>
        <taxon>Tracheophyta</taxon>
        <taxon>Spermatophyta</taxon>
        <taxon>Magnoliopsida</taxon>
        <taxon>eudicotyledons</taxon>
        <taxon>Gunneridae</taxon>
        <taxon>Pentapetalae</taxon>
        <taxon>rosids</taxon>
        <taxon>malvids</taxon>
        <taxon>Malvales</taxon>
        <taxon>Malvaceae</taxon>
        <taxon>Malvoideae</taxon>
        <taxon>Gossypium</taxon>
    </lineage>
</organism>
<feature type="transmembrane region" description="Helical" evidence="1">
    <location>
        <begin position="103"/>
        <end position="128"/>
    </location>
</feature>
<evidence type="ECO:0000256" key="1">
    <source>
        <dbReference type="SAM" id="Phobius"/>
    </source>
</evidence>
<evidence type="ECO:0000313" key="2">
    <source>
        <dbReference type="EMBL" id="KAK5829723.1"/>
    </source>
</evidence>
<dbReference type="EMBL" id="JARKNE010000005">
    <property type="protein sequence ID" value="KAK5829723.1"/>
    <property type="molecule type" value="Genomic_DNA"/>
</dbReference>
<accession>A0ABR0PRV6</accession>
<keyword evidence="1" id="KW-0812">Transmembrane</keyword>
<evidence type="ECO:0008006" key="4">
    <source>
        <dbReference type="Google" id="ProtNLM"/>
    </source>
</evidence>
<feature type="transmembrane region" description="Helical" evidence="1">
    <location>
        <begin position="20"/>
        <end position="37"/>
    </location>
</feature>
<comment type="caution">
    <text evidence="2">The sequence shown here is derived from an EMBL/GenBank/DDBJ whole genome shotgun (WGS) entry which is preliminary data.</text>
</comment>
<sequence length="164" mass="18723">MAKLIASSFMHMRLTERESIIFICFTMKIGGGVQILMRCVISSRDDGAHPNLLNETLVVLIPNKDKPDSLKDLWLIALCNVLYKKTTKSLANRLKKNSVFNHLFIAIYFCSGCLELITDNILIVFELIHHIKNKGRGKVGEIALKLDVSKAYDHIDWNFLQFIM</sequence>
<reference evidence="2 3" key="1">
    <citation type="submission" date="2023-03" db="EMBL/GenBank/DDBJ databases">
        <title>WGS of Gossypium arboreum.</title>
        <authorList>
            <person name="Yu D."/>
        </authorList>
    </citation>
    <scope>NUCLEOTIDE SEQUENCE [LARGE SCALE GENOMIC DNA]</scope>
    <source>
        <tissue evidence="2">Leaf</tissue>
    </source>
</reference>
<proteinExistence type="predicted"/>
<name>A0ABR0PRV6_GOSAR</name>
<protein>
    <recommendedName>
        <fullName evidence="4">Reverse transcriptase domain-containing protein</fullName>
    </recommendedName>
</protein>
<dbReference type="Proteomes" id="UP001358586">
    <property type="component" value="Chromosome 5"/>
</dbReference>
<keyword evidence="3" id="KW-1185">Reference proteome</keyword>